<evidence type="ECO:0000256" key="5">
    <source>
        <dbReference type="ARBA" id="ARBA00023136"/>
    </source>
</evidence>
<gene>
    <name evidence="9" type="ORF">PV04_08797</name>
</gene>
<name>A0A0D2FA68_9EURO</name>
<evidence type="ECO:0000256" key="1">
    <source>
        <dbReference type="ARBA" id="ARBA00004141"/>
    </source>
</evidence>
<evidence type="ECO:0000256" key="2">
    <source>
        <dbReference type="ARBA" id="ARBA00007520"/>
    </source>
</evidence>
<feature type="transmembrane region" description="Helical" evidence="7">
    <location>
        <begin position="47"/>
        <end position="75"/>
    </location>
</feature>
<evidence type="ECO:0000256" key="4">
    <source>
        <dbReference type="ARBA" id="ARBA00022989"/>
    </source>
</evidence>
<dbReference type="HOGENOM" id="CLU_000960_22_1_1"/>
<feature type="transmembrane region" description="Helical" evidence="7">
    <location>
        <begin position="114"/>
        <end position="132"/>
    </location>
</feature>
<dbReference type="PANTHER" id="PTHR23501:SF193">
    <property type="entry name" value="MULTIDRUG TRANSPORTER, PUTATIVE (AFU_ORTHOLOGUE AFUA_8G00940)-RELATED"/>
    <property type="match status" value="1"/>
</dbReference>
<keyword evidence="10" id="KW-1185">Reference proteome</keyword>
<accession>A0A0D2FA68</accession>
<evidence type="ECO:0000256" key="6">
    <source>
        <dbReference type="SAM" id="MobiDB-lite"/>
    </source>
</evidence>
<dbReference type="Proteomes" id="UP000054266">
    <property type="component" value="Unassembled WGS sequence"/>
</dbReference>
<organism evidence="9 10">
    <name type="scientific">Phialophora macrospora</name>
    <dbReference type="NCBI Taxonomy" id="1851006"/>
    <lineage>
        <taxon>Eukaryota</taxon>
        <taxon>Fungi</taxon>
        <taxon>Dikarya</taxon>
        <taxon>Ascomycota</taxon>
        <taxon>Pezizomycotina</taxon>
        <taxon>Eurotiomycetes</taxon>
        <taxon>Chaetothyriomycetidae</taxon>
        <taxon>Chaetothyriales</taxon>
        <taxon>Herpotrichiellaceae</taxon>
        <taxon>Phialophora</taxon>
    </lineage>
</organism>
<evidence type="ECO:0000256" key="3">
    <source>
        <dbReference type="ARBA" id="ARBA00022692"/>
    </source>
</evidence>
<dbReference type="InterPro" id="IPR036259">
    <property type="entry name" value="MFS_trans_sf"/>
</dbReference>
<evidence type="ECO:0000256" key="7">
    <source>
        <dbReference type="SAM" id="Phobius"/>
    </source>
</evidence>
<evidence type="ECO:0000313" key="10">
    <source>
        <dbReference type="Proteomes" id="UP000054266"/>
    </source>
</evidence>
<sequence>MSAEKEIRSTIETPVSGSDSITSDLEKPPIAQAPVLETDHHLTGSQLYLVLTGIGLAIFLFALDVSIISTAIPAITVQFHATTDIGWYAAAYPLCLCSLQPLSGNIYANFSLKWAYFVFVGIFLLGSLLCAVATSSNMFICARAVTGVGAAGIFSGSLSILAMVAPLSKRALHTAVLSSLFGLAIITGPVIGGALTTRVSWRWCFYINLPIGAVTLVALALFFRPPVRDSDKEPLWEKILKLDVVGCALFIPTIVMALLALQWGGHQYPWKSAMVIGLLCGAVGLATAFLVWEWHKGDDAMIPFSVVLQRSILLSCLYSGFMMGTYIINVYYIPEWFQVIKDATPLHSGVMTLPAAISQILAVTISGVIVNRTGSYNPWFFVSMIFMAIASGLYTTLSISTGHAKWITYLVFQGLGGVGMQSPLLAVQAVLASRPRQIPVGLSTIAFFQYFGSAVFQSIALAVFQNQLVRSLKSHAGLNQQQVQLLLDAGSGDARRATMNSFPSKLQLVLWAYNKAITNVFYASVAAAILAFFLAFGVEWKDIRAAKPGAEPAQQSEDDKPVVEKAGDDSAPGMQVSQKGEADVKV</sequence>
<evidence type="ECO:0000313" key="9">
    <source>
        <dbReference type="EMBL" id="KIW63825.1"/>
    </source>
</evidence>
<comment type="subcellular location">
    <subcellularLocation>
        <location evidence="1">Membrane</location>
        <topology evidence="1">Multi-pass membrane protein</topology>
    </subcellularLocation>
</comment>
<dbReference type="EMBL" id="KN846961">
    <property type="protein sequence ID" value="KIW63825.1"/>
    <property type="molecule type" value="Genomic_DNA"/>
</dbReference>
<feature type="transmembrane region" description="Helical" evidence="7">
    <location>
        <begin position="87"/>
        <end position="108"/>
    </location>
</feature>
<feature type="compositionally biased region" description="Basic and acidic residues" evidence="6">
    <location>
        <begin position="557"/>
        <end position="568"/>
    </location>
</feature>
<dbReference type="PANTHER" id="PTHR23501">
    <property type="entry name" value="MAJOR FACILITATOR SUPERFAMILY"/>
    <property type="match status" value="1"/>
</dbReference>
<feature type="compositionally biased region" description="Polar residues" evidence="6">
    <location>
        <begin position="10"/>
        <end position="23"/>
    </location>
</feature>
<feature type="transmembrane region" description="Helical" evidence="7">
    <location>
        <begin position="312"/>
        <end position="334"/>
    </location>
</feature>
<feature type="transmembrane region" description="Helical" evidence="7">
    <location>
        <begin position="243"/>
        <end position="261"/>
    </location>
</feature>
<dbReference type="PROSITE" id="PS50850">
    <property type="entry name" value="MFS"/>
    <property type="match status" value="1"/>
</dbReference>
<comment type="similarity">
    <text evidence="2">Belongs to the major facilitator superfamily. TCR/Tet family.</text>
</comment>
<feature type="transmembrane region" description="Helical" evidence="7">
    <location>
        <begin position="144"/>
        <end position="165"/>
    </location>
</feature>
<feature type="region of interest" description="Disordered" evidence="6">
    <location>
        <begin position="1"/>
        <end position="24"/>
    </location>
</feature>
<reference evidence="9 10" key="1">
    <citation type="submission" date="2015-01" db="EMBL/GenBank/DDBJ databases">
        <title>The Genome Sequence of Capronia semiimmersa CBS27337.</title>
        <authorList>
            <consortium name="The Broad Institute Genomics Platform"/>
            <person name="Cuomo C."/>
            <person name="de Hoog S."/>
            <person name="Gorbushina A."/>
            <person name="Stielow B."/>
            <person name="Teixiera M."/>
            <person name="Abouelleil A."/>
            <person name="Chapman S.B."/>
            <person name="Priest M."/>
            <person name="Young S.K."/>
            <person name="Wortman J."/>
            <person name="Nusbaum C."/>
            <person name="Birren B."/>
        </authorList>
    </citation>
    <scope>NUCLEOTIDE SEQUENCE [LARGE SCALE GENOMIC DNA]</scope>
    <source>
        <strain evidence="9 10">CBS 27337</strain>
    </source>
</reference>
<protein>
    <recommendedName>
        <fullName evidence="8">Major facilitator superfamily (MFS) profile domain-containing protein</fullName>
    </recommendedName>
</protein>
<dbReference type="GO" id="GO:0005886">
    <property type="term" value="C:plasma membrane"/>
    <property type="evidence" value="ECO:0007669"/>
    <property type="project" value="TreeGrafter"/>
</dbReference>
<feature type="transmembrane region" description="Helical" evidence="7">
    <location>
        <begin position="520"/>
        <end position="538"/>
    </location>
</feature>
<keyword evidence="5 7" id="KW-0472">Membrane</keyword>
<feature type="transmembrane region" description="Helical" evidence="7">
    <location>
        <begin position="171"/>
        <end position="191"/>
    </location>
</feature>
<feature type="transmembrane region" description="Helical" evidence="7">
    <location>
        <begin position="409"/>
        <end position="432"/>
    </location>
</feature>
<feature type="transmembrane region" description="Helical" evidence="7">
    <location>
        <begin position="273"/>
        <end position="292"/>
    </location>
</feature>
<keyword evidence="3 7" id="KW-0812">Transmembrane</keyword>
<feature type="transmembrane region" description="Helical" evidence="7">
    <location>
        <begin position="346"/>
        <end position="370"/>
    </location>
</feature>
<dbReference type="Pfam" id="PF07690">
    <property type="entry name" value="MFS_1"/>
    <property type="match status" value="1"/>
</dbReference>
<feature type="domain" description="Major facilitator superfamily (MFS) profile" evidence="8">
    <location>
        <begin position="50"/>
        <end position="543"/>
    </location>
</feature>
<dbReference type="InterPro" id="IPR020846">
    <property type="entry name" value="MFS_dom"/>
</dbReference>
<dbReference type="AlphaFoldDB" id="A0A0D2FA68"/>
<evidence type="ECO:0000259" key="8">
    <source>
        <dbReference type="PROSITE" id="PS50850"/>
    </source>
</evidence>
<feature type="region of interest" description="Disordered" evidence="6">
    <location>
        <begin position="547"/>
        <end position="586"/>
    </location>
</feature>
<feature type="transmembrane region" description="Helical" evidence="7">
    <location>
        <begin position="203"/>
        <end position="223"/>
    </location>
</feature>
<dbReference type="SUPFAM" id="SSF103473">
    <property type="entry name" value="MFS general substrate transporter"/>
    <property type="match status" value="1"/>
</dbReference>
<dbReference type="Gene3D" id="1.20.1250.20">
    <property type="entry name" value="MFS general substrate transporter like domains"/>
    <property type="match status" value="2"/>
</dbReference>
<feature type="transmembrane region" description="Helical" evidence="7">
    <location>
        <begin position="438"/>
        <end position="464"/>
    </location>
</feature>
<keyword evidence="4 7" id="KW-1133">Transmembrane helix</keyword>
<dbReference type="GO" id="GO:0022857">
    <property type="term" value="F:transmembrane transporter activity"/>
    <property type="evidence" value="ECO:0007669"/>
    <property type="project" value="InterPro"/>
</dbReference>
<dbReference type="InterPro" id="IPR011701">
    <property type="entry name" value="MFS"/>
</dbReference>
<dbReference type="CDD" id="cd17502">
    <property type="entry name" value="MFS_Azr1_MDR_like"/>
    <property type="match status" value="1"/>
</dbReference>
<feature type="transmembrane region" description="Helical" evidence="7">
    <location>
        <begin position="376"/>
        <end position="397"/>
    </location>
</feature>
<proteinExistence type="inferred from homology"/>